<dbReference type="RefSeq" id="WP_323337736.1">
    <property type="nucleotide sequence ID" value="NZ_JAYFSI010000025.1"/>
</dbReference>
<evidence type="ECO:0000313" key="2">
    <source>
        <dbReference type="Proteomes" id="UP001304298"/>
    </source>
</evidence>
<gene>
    <name evidence="1" type="ORF">VA596_49290</name>
</gene>
<accession>A0ABU5RMR5</accession>
<reference evidence="1 2" key="1">
    <citation type="submission" date="2023-12" db="EMBL/GenBank/DDBJ databases">
        <title>Amycolatopsis sp. V23-08.</title>
        <authorList>
            <person name="Somphong A."/>
        </authorList>
    </citation>
    <scope>NUCLEOTIDE SEQUENCE [LARGE SCALE GENOMIC DNA]</scope>
    <source>
        <strain evidence="1 2">V23-08</strain>
    </source>
</reference>
<organism evidence="1 2">
    <name type="scientific">Amycolatopsis heterodermiae</name>
    <dbReference type="NCBI Taxonomy" id="3110235"/>
    <lineage>
        <taxon>Bacteria</taxon>
        <taxon>Bacillati</taxon>
        <taxon>Actinomycetota</taxon>
        <taxon>Actinomycetes</taxon>
        <taxon>Pseudonocardiales</taxon>
        <taxon>Pseudonocardiaceae</taxon>
        <taxon>Amycolatopsis</taxon>
    </lineage>
</organism>
<dbReference type="EMBL" id="JAYFSI010000025">
    <property type="protein sequence ID" value="MEA5367603.1"/>
    <property type="molecule type" value="Genomic_DNA"/>
</dbReference>
<keyword evidence="2" id="KW-1185">Reference proteome</keyword>
<proteinExistence type="predicted"/>
<protein>
    <submittedName>
        <fullName evidence="1">Uncharacterized protein</fullName>
    </submittedName>
</protein>
<evidence type="ECO:0000313" key="1">
    <source>
        <dbReference type="EMBL" id="MEA5367603.1"/>
    </source>
</evidence>
<name>A0ABU5RMR5_9PSEU</name>
<sequence>MVDLAERLDGIRVRVRAPGADIEAELRQRTGITISFGESVYDFINESALETVLASLARLLWAGWQRQYRAAIDETDLNIDADDLRDSNFFADRAKIVTLGASNDKRITITAVGMENYSVQIAPGTVREVPEDRFAVNAAEAATKLIQDFQAKVDELKKRYYE</sequence>
<dbReference type="Proteomes" id="UP001304298">
    <property type="component" value="Unassembled WGS sequence"/>
</dbReference>
<comment type="caution">
    <text evidence="1">The sequence shown here is derived from an EMBL/GenBank/DDBJ whole genome shotgun (WGS) entry which is preliminary data.</text>
</comment>